<evidence type="ECO:0000313" key="2">
    <source>
        <dbReference type="Proteomes" id="UP000655016"/>
    </source>
</evidence>
<organism evidence="1 2">
    <name type="scientific">Flavobacterium limi</name>
    <dbReference type="NCBI Taxonomy" id="2045105"/>
    <lineage>
        <taxon>Bacteria</taxon>
        <taxon>Pseudomonadati</taxon>
        <taxon>Bacteroidota</taxon>
        <taxon>Flavobacteriia</taxon>
        <taxon>Flavobacteriales</taxon>
        <taxon>Flavobacteriaceae</taxon>
        <taxon>Flavobacterium</taxon>
    </lineage>
</organism>
<accession>A0ABQ1UMQ3</accession>
<name>A0ABQ1UMQ3_9FLAO</name>
<proteinExistence type="predicted"/>
<evidence type="ECO:0000313" key="1">
    <source>
        <dbReference type="EMBL" id="GGF22067.1"/>
    </source>
</evidence>
<dbReference type="RefSeq" id="WP_163395643.1">
    <property type="nucleotide sequence ID" value="NZ_BMKP01000008.1"/>
</dbReference>
<comment type="caution">
    <text evidence="1">The sequence shown here is derived from an EMBL/GenBank/DDBJ whole genome shotgun (WGS) entry which is preliminary data.</text>
</comment>
<dbReference type="Proteomes" id="UP000655016">
    <property type="component" value="Unassembled WGS sequence"/>
</dbReference>
<sequence>MEVDRHGRIKTLLDQIPGFEYVSDIDYNITEEYIYDDVDWEIKNNYRSPLKQYYPVKNHNLLLKLNQIKFKKKKQL</sequence>
<keyword evidence="2" id="KW-1185">Reference proteome</keyword>
<dbReference type="EMBL" id="BMKP01000008">
    <property type="protein sequence ID" value="GGF22067.1"/>
    <property type="molecule type" value="Genomic_DNA"/>
</dbReference>
<protein>
    <submittedName>
        <fullName evidence="1">Uncharacterized protein</fullName>
    </submittedName>
</protein>
<gene>
    <name evidence="1" type="ORF">GCM10011518_34040</name>
</gene>
<reference evidence="2" key="1">
    <citation type="journal article" date="2019" name="Int. J. Syst. Evol. Microbiol.">
        <title>The Global Catalogue of Microorganisms (GCM) 10K type strain sequencing project: providing services to taxonomists for standard genome sequencing and annotation.</title>
        <authorList>
            <consortium name="The Broad Institute Genomics Platform"/>
            <consortium name="The Broad Institute Genome Sequencing Center for Infectious Disease"/>
            <person name="Wu L."/>
            <person name="Ma J."/>
        </authorList>
    </citation>
    <scope>NUCLEOTIDE SEQUENCE [LARGE SCALE GENOMIC DNA]</scope>
    <source>
        <strain evidence="2">CGMCC 1.16060</strain>
    </source>
</reference>